<dbReference type="Proteomes" id="UP000051006">
    <property type="component" value="Unassembled WGS sequence"/>
</dbReference>
<gene>
    <name evidence="2" type="ORF">IV57_GL002038</name>
</gene>
<keyword evidence="3" id="KW-1185">Reference proteome</keyword>
<evidence type="ECO:0000313" key="3">
    <source>
        <dbReference type="Proteomes" id="UP000051006"/>
    </source>
</evidence>
<feature type="transmembrane region" description="Helical" evidence="1">
    <location>
        <begin position="111"/>
        <end position="134"/>
    </location>
</feature>
<dbReference type="EMBL" id="JQCF01000005">
    <property type="protein sequence ID" value="KRO00023.1"/>
    <property type="molecule type" value="Genomic_DNA"/>
</dbReference>
<keyword evidence="1" id="KW-0472">Membrane</keyword>
<keyword evidence="1" id="KW-1133">Transmembrane helix</keyword>
<feature type="transmembrane region" description="Helical" evidence="1">
    <location>
        <begin position="16"/>
        <end position="36"/>
    </location>
</feature>
<sequence length="221" mass="25101">MASKLWTTLFSHNSEPVSYIGGSFIALVLGIVILTVMNEGIYSRDKYRLIPVTDGTLYFGSMLTAIVSFVYLMAGEIVIYIVSYKIAPNPYDKIMIGDFNSVQQYLFKFEALVAFILGVILVWSGITLLHLLVEGINDFLPFRNQSFVKIILAIVIIWIFMIPFNFITENVLRLMGINNLDSSFSAVTHVMYASMGMMVIWTIIFTIINLYLLNKWSETTK</sequence>
<reference evidence="2 3" key="1">
    <citation type="journal article" date="2015" name="Genome Announc.">
        <title>Expanding the biotechnology potential of lactobacilli through comparative genomics of 213 strains and associated genera.</title>
        <authorList>
            <person name="Sun Z."/>
            <person name="Harris H.M."/>
            <person name="McCann A."/>
            <person name="Guo C."/>
            <person name="Argimon S."/>
            <person name="Zhang W."/>
            <person name="Yang X."/>
            <person name="Jeffery I.B."/>
            <person name="Cooney J.C."/>
            <person name="Kagawa T.F."/>
            <person name="Liu W."/>
            <person name="Song Y."/>
            <person name="Salvetti E."/>
            <person name="Wrobel A."/>
            <person name="Rasinkangas P."/>
            <person name="Parkhill J."/>
            <person name="Rea M.C."/>
            <person name="O'Sullivan O."/>
            <person name="Ritari J."/>
            <person name="Douillard F.P."/>
            <person name="Paul Ross R."/>
            <person name="Yang R."/>
            <person name="Briner A.E."/>
            <person name="Felis G.E."/>
            <person name="de Vos W.M."/>
            <person name="Barrangou R."/>
            <person name="Klaenhammer T.R."/>
            <person name="Caufield P.W."/>
            <person name="Cui Y."/>
            <person name="Zhang H."/>
            <person name="O'Toole P.W."/>
        </authorList>
    </citation>
    <scope>NUCLEOTIDE SEQUENCE [LARGE SCALE GENOMIC DNA]</scope>
    <source>
        <strain evidence="2 3">DSM 24716</strain>
    </source>
</reference>
<keyword evidence="1" id="KW-0812">Transmembrane</keyword>
<feature type="transmembrane region" description="Helical" evidence="1">
    <location>
        <begin position="187"/>
        <end position="213"/>
    </location>
</feature>
<organism evidence="2 3">
    <name type="scientific">Companilactobacillus kimchiensis</name>
    <dbReference type="NCBI Taxonomy" id="993692"/>
    <lineage>
        <taxon>Bacteria</taxon>
        <taxon>Bacillati</taxon>
        <taxon>Bacillota</taxon>
        <taxon>Bacilli</taxon>
        <taxon>Lactobacillales</taxon>
        <taxon>Lactobacillaceae</taxon>
        <taxon>Companilactobacillus</taxon>
    </lineage>
</organism>
<name>A0A0R2LEW2_9LACO</name>
<proteinExistence type="predicted"/>
<evidence type="ECO:0000313" key="2">
    <source>
        <dbReference type="EMBL" id="KRO00023.1"/>
    </source>
</evidence>
<feature type="transmembrane region" description="Helical" evidence="1">
    <location>
        <begin position="146"/>
        <end position="167"/>
    </location>
</feature>
<dbReference type="STRING" id="993692.IV57_GL002038"/>
<accession>A0A0R2LEW2</accession>
<protein>
    <submittedName>
        <fullName evidence="2">Uncharacterized protein</fullName>
    </submittedName>
</protein>
<comment type="caution">
    <text evidence="2">The sequence shown here is derived from an EMBL/GenBank/DDBJ whole genome shotgun (WGS) entry which is preliminary data.</text>
</comment>
<evidence type="ECO:0000256" key="1">
    <source>
        <dbReference type="SAM" id="Phobius"/>
    </source>
</evidence>
<dbReference type="AlphaFoldDB" id="A0A0R2LEW2"/>
<feature type="transmembrane region" description="Helical" evidence="1">
    <location>
        <begin position="57"/>
        <end position="82"/>
    </location>
</feature>
<dbReference type="PATRIC" id="fig|993692.3.peg.2070"/>